<accession>A0A829GLF9</accession>
<reference evidence="1 2" key="1">
    <citation type="journal article" date="2013" name="PLoS ONE">
        <title>Lactobacillus paracasei comparative genomics: towards species pan-genome definition and exploitation of diversity.</title>
        <authorList>
            <person name="Smokvina T."/>
            <person name="Wels M."/>
            <person name="Polka J."/>
            <person name="Chervaux C."/>
            <person name="Brisse S."/>
            <person name="Boekhorst J."/>
            <person name="van Hylckama Vlieg J.E."/>
            <person name="Siezen R.J."/>
        </authorList>
    </citation>
    <scope>NUCLEOTIDE SEQUENCE [LARGE SCALE GENOMIC DNA]</scope>
    <source>
        <strain evidence="1 2">Lpp123</strain>
    </source>
</reference>
<evidence type="ECO:0000313" key="1">
    <source>
        <dbReference type="EMBL" id="EPC58594.1"/>
    </source>
</evidence>
<gene>
    <name evidence="1" type="ORF">Lpp123_01429</name>
</gene>
<evidence type="ECO:0000313" key="2">
    <source>
        <dbReference type="Proteomes" id="UP000014316"/>
    </source>
</evidence>
<dbReference type="Proteomes" id="UP000014316">
    <property type="component" value="Unassembled WGS sequence"/>
</dbReference>
<name>A0A829GLF9_LACPA</name>
<dbReference type="AlphaFoldDB" id="A0A829GLF9"/>
<dbReference type="EMBL" id="ANJW01000079">
    <property type="protein sequence ID" value="EPC58594.1"/>
    <property type="molecule type" value="Genomic_DNA"/>
</dbReference>
<evidence type="ECO:0008006" key="3">
    <source>
        <dbReference type="Google" id="ProtNLM"/>
    </source>
</evidence>
<comment type="caution">
    <text evidence="1">The sequence shown here is derived from an EMBL/GenBank/DDBJ whole genome shotgun (WGS) entry which is preliminary data.</text>
</comment>
<proteinExistence type="predicted"/>
<sequence length="73" mass="8160">MKLFSKEEMALDRELGDLMDDINLNILAITEDSNVTVGGKYVPNSELAITAAKELLRVSEILKLYENEDDADD</sequence>
<protein>
    <recommendedName>
        <fullName evidence="3">Phage protein</fullName>
    </recommendedName>
</protein>
<organism evidence="1 2">
    <name type="scientific">Lacticaseibacillus paracasei subsp. paracasei Lpp123</name>
    <dbReference type="NCBI Taxonomy" id="1256201"/>
    <lineage>
        <taxon>Bacteria</taxon>
        <taxon>Bacillati</taxon>
        <taxon>Bacillota</taxon>
        <taxon>Bacilli</taxon>
        <taxon>Lactobacillales</taxon>
        <taxon>Lactobacillaceae</taxon>
        <taxon>Lacticaseibacillus</taxon>
    </lineage>
</organism>